<evidence type="ECO:0000256" key="7">
    <source>
        <dbReference type="SAM" id="Phobius"/>
    </source>
</evidence>
<evidence type="ECO:0000256" key="5">
    <source>
        <dbReference type="ARBA" id="ARBA00022989"/>
    </source>
</evidence>
<name>X1KWG2_9ZZZZ</name>
<keyword evidence="5 7" id="KW-1133">Transmembrane helix</keyword>
<dbReference type="EMBL" id="BARU01048631">
    <property type="protein sequence ID" value="GAH97955.1"/>
    <property type="molecule type" value="Genomic_DNA"/>
</dbReference>
<keyword evidence="6 7" id="KW-0472">Membrane</keyword>
<organism evidence="8">
    <name type="scientific">marine sediment metagenome</name>
    <dbReference type="NCBI Taxonomy" id="412755"/>
    <lineage>
        <taxon>unclassified sequences</taxon>
        <taxon>metagenomes</taxon>
        <taxon>ecological metagenomes</taxon>
    </lineage>
</organism>
<protein>
    <submittedName>
        <fullName evidence="8">Uncharacterized protein</fullName>
    </submittedName>
</protein>
<sequence>KVAGVPGAVVANFANLLPPVLFIMLASLIYSKYKDIPFIKAGLEMIRYAVFAMIIAVAMQLVDKTQVFQ</sequence>
<comment type="similarity">
    <text evidence="2">Belongs to the chromate ion transporter (CHR) (TC 2.A.51) family.</text>
</comment>
<evidence type="ECO:0000256" key="3">
    <source>
        <dbReference type="ARBA" id="ARBA00022475"/>
    </source>
</evidence>
<evidence type="ECO:0000256" key="2">
    <source>
        <dbReference type="ARBA" id="ARBA00005262"/>
    </source>
</evidence>
<comment type="subcellular location">
    <subcellularLocation>
        <location evidence="1">Cell membrane</location>
        <topology evidence="1">Multi-pass membrane protein</topology>
    </subcellularLocation>
</comment>
<evidence type="ECO:0000256" key="6">
    <source>
        <dbReference type="ARBA" id="ARBA00023136"/>
    </source>
</evidence>
<dbReference type="GO" id="GO:0015109">
    <property type="term" value="F:chromate transmembrane transporter activity"/>
    <property type="evidence" value="ECO:0007669"/>
    <property type="project" value="InterPro"/>
</dbReference>
<dbReference type="Pfam" id="PF02417">
    <property type="entry name" value="Chromate_transp"/>
    <property type="match status" value="1"/>
</dbReference>
<accession>X1KWG2</accession>
<keyword evidence="4 7" id="KW-0812">Transmembrane</keyword>
<feature type="non-terminal residue" evidence="8">
    <location>
        <position position="1"/>
    </location>
</feature>
<dbReference type="AlphaFoldDB" id="X1KWG2"/>
<dbReference type="GO" id="GO:0005886">
    <property type="term" value="C:plasma membrane"/>
    <property type="evidence" value="ECO:0007669"/>
    <property type="project" value="UniProtKB-SubCell"/>
</dbReference>
<dbReference type="InterPro" id="IPR003370">
    <property type="entry name" value="Chromate_transpt"/>
</dbReference>
<keyword evidence="3" id="KW-1003">Cell membrane</keyword>
<evidence type="ECO:0000313" key="8">
    <source>
        <dbReference type="EMBL" id="GAH97955.1"/>
    </source>
</evidence>
<reference evidence="8" key="1">
    <citation type="journal article" date="2014" name="Front. Microbiol.">
        <title>High frequency of phylogenetically diverse reductive dehalogenase-homologous genes in deep subseafloor sedimentary metagenomes.</title>
        <authorList>
            <person name="Kawai M."/>
            <person name="Futagami T."/>
            <person name="Toyoda A."/>
            <person name="Takaki Y."/>
            <person name="Nishi S."/>
            <person name="Hori S."/>
            <person name="Arai W."/>
            <person name="Tsubouchi T."/>
            <person name="Morono Y."/>
            <person name="Uchiyama I."/>
            <person name="Ito T."/>
            <person name="Fujiyama A."/>
            <person name="Inagaki F."/>
            <person name="Takami H."/>
        </authorList>
    </citation>
    <scope>NUCLEOTIDE SEQUENCE</scope>
    <source>
        <strain evidence="8">Expedition CK06-06</strain>
    </source>
</reference>
<comment type="caution">
    <text evidence="8">The sequence shown here is derived from an EMBL/GenBank/DDBJ whole genome shotgun (WGS) entry which is preliminary data.</text>
</comment>
<proteinExistence type="inferred from homology"/>
<feature type="transmembrane region" description="Helical" evidence="7">
    <location>
        <begin position="16"/>
        <end position="33"/>
    </location>
</feature>
<evidence type="ECO:0000256" key="1">
    <source>
        <dbReference type="ARBA" id="ARBA00004651"/>
    </source>
</evidence>
<feature type="transmembrane region" description="Helical" evidence="7">
    <location>
        <begin position="45"/>
        <end position="62"/>
    </location>
</feature>
<feature type="non-terminal residue" evidence="8">
    <location>
        <position position="69"/>
    </location>
</feature>
<gene>
    <name evidence="8" type="ORF">S03H2_72159</name>
</gene>
<evidence type="ECO:0000256" key="4">
    <source>
        <dbReference type="ARBA" id="ARBA00022692"/>
    </source>
</evidence>